<keyword evidence="3" id="KW-1185">Reference proteome</keyword>
<gene>
    <name evidence="2" type="ORF">A4X06_0g5562</name>
</gene>
<dbReference type="Proteomes" id="UP000077684">
    <property type="component" value="Unassembled WGS sequence"/>
</dbReference>
<feature type="compositionally biased region" description="Polar residues" evidence="1">
    <location>
        <begin position="354"/>
        <end position="365"/>
    </location>
</feature>
<feature type="region of interest" description="Disordered" evidence="1">
    <location>
        <begin position="1574"/>
        <end position="1618"/>
    </location>
</feature>
<evidence type="ECO:0000313" key="2">
    <source>
        <dbReference type="EMBL" id="KAE8245593.1"/>
    </source>
</evidence>
<feature type="compositionally biased region" description="Low complexity" evidence="1">
    <location>
        <begin position="1497"/>
        <end position="1518"/>
    </location>
</feature>
<feature type="region of interest" description="Disordered" evidence="1">
    <location>
        <begin position="271"/>
        <end position="433"/>
    </location>
</feature>
<dbReference type="Gene3D" id="3.30.710.10">
    <property type="entry name" value="Potassium Channel Kv1.1, Chain A"/>
    <property type="match status" value="1"/>
</dbReference>
<feature type="region of interest" description="Disordered" evidence="1">
    <location>
        <begin position="1491"/>
        <end position="1518"/>
    </location>
</feature>
<feature type="compositionally biased region" description="Low complexity" evidence="1">
    <location>
        <begin position="985"/>
        <end position="1000"/>
    </location>
</feature>
<feature type="compositionally biased region" description="Low complexity" evidence="1">
    <location>
        <begin position="418"/>
        <end position="431"/>
    </location>
</feature>
<dbReference type="PANTHER" id="PTHR47369">
    <property type="entry name" value="BTB/POZ DOMAIN-CONTAINING PROTEIN"/>
    <property type="match status" value="1"/>
</dbReference>
<feature type="region of interest" description="Disordered" evidence="1">
    <location>
        <begin position="1269"/>
        <end position="1306"/>
    </location>
</feature>
<accession>A0A8X7MRD7</accession>
<dbReference type="Gene3D" id="3.40.50.720">
    <property type="entry name" value="NAD(P)-binding Rossmann-like Domain"/>
    <property type="match status" value="1"/>
</dbReference>
<evidence type="ECO:0000313" key="3">
    <source>
        <dbReference type="Proteomes" id="UP000077684"/>
    </source>
</evidence>
<dbReference type="EMBL" id="LWDE02000700">
    <property type="protein sequence ID" value="KAE8245593.1"/>
    <property type="molecule type" value="Genomic_DNA"/>
</dbReference>
<comment type="caution">
    <text evidence="2">The sequence shown here is derived from an EMBL/GenBank/DDBJ whole genome shotgun (WGS) entry which is preliminary data.</text>
</comment>
<feature type="region of interest" description="Disordered" evidence="1">
    <location>
        <begin position="474"/>
        <end position="508"/>
    </location>
</feature>
<proteinExistence type="predicted"/>
<feature type="region of interest" description="Disordered" evidence="1">
    <location>
        <begin position="1408"/>
        <end position="1479"/>
    </location>
</feature>
<feature type="compositionally biased region" description="Polar residues" evidence="1">
    <location>
        <begin position="902"/>
        <end position="911"/>
    </location>
</feature>
<feature type="compositionally biased region" description="Polar residues" evidence="1">
    <location>
        <begin position="281"/>
        <end position="341"/>
    </location>
</feature>
<name>A0A8X7MRD7_9BASI</name>
<evidence type="ECO:0008006" key="4">
    <source>
        <dbReference type="Google" id="ProtNLM"/>
    </source>
</evidence>
<feature type="region of interest" description="Disordered" evidence="1">
    <location>
        <begin position="610"/>
        <end position="659"/>
    </location>
</feature>
<feature type="compositionally biased region" description="Basic and acidic residues" evidence="1">
    <location>
        <begin position="784"/>
        <end position="794"/>
    </location>
</feature>
<feature type="compositionally biased region" description="Acidic residues" evidence="1">
    <location>
        <begin position="749"/>
        <end position="761"/>
    </location>
</feature>
<feature type="compositionally biased region" description="Polar residues" evidence="1">
    <location>
        <begin position="854"/>
        <end position="867"/>
    </location>
</feature>
<feature type="region of interest" description="Disordered" evidence="1">
    <location>
        <begin position="982"/>
        <end position="1051"/>
    </location>
</feature>
<feature type="region of interest" description="Disordered" evidence="1">
    <location>
        <begin position="749"/>
        <end position="922"/>
    </location>
</feature>
<dbReference type="PANTHER" id="PTHR47369:SF1">
    <property type="entry name" value="BTB_POZ DOMAIN-CONTAINING PROTEIN"/>
    <property type="match status" value="1"/>
</dbReference>
<reference evidence="2" key="1">
    <citation type="submission" date="2016-04" db="EMBL/GenBank/DDBJ databases">
        <authorList>
            <person name="Nguyen H.D."/>
            <person name="Samba Siva P."/>
            <person name="Cullis J."/>
            <person name="Levesque C.A."/>
            <person name="Hambleton S."/>
        </authorList>
    </citation>
    <scope>NUCLEOTIDE SEQUENCE</scope>
    <source>
        <strain evidence="2">DAOMC 236426</strain>
    </source>
</reference>
<evidence type="ECO:0000256" key="1">
    <source>
        <dbReference type="SAM" id="MobiDB-lite"/>
    </source>
</evidence>
<feature type="compositionally biased region" description="Polar residues" evidence="1">
    <location>
        <begin position="769"/>
        <end position="779"/>
    </location>
</feature>
<feature type="compositionally biased region" description="Low complexity" evidence="1">
    <location>
        <begin position="830"/>
        <end position="839"/>
    </location>
</feature>
<protein>
    <recommendedName>
        <fullName evidence="4">Saccharopine dehydrogenase NADP binding domain-containing protein</fullName>
    </recommendedName>
</protein>
<feature type="region of interest" description="Disordered" evidence="1">
    <location>
        <begin position="1165"/>
        <end position="1185"/>
    </location>
</feature>
<feature type="compositionally biased region" description="Polar residues" evidence="1">
    <location>
        <begin position="474"/>
        <end position="498"/>
    </location>
</feature>
<dbReference type="InterPro" id="IPR011333">
    <property type="entry name" value="SKP1/BTB/POZ_sf"/>
</dbReference>
<feature type="compositionally biased region" description="Basic and acidic residues" evidence="1">
    <location>
        <begin position="374"/>
        <end position="393"/>
    </location>
</feature>
<reference evidence="2" key="2">
    <citation type="journal article" date="2019" name="IMA Fungus">
        <title>Genome sequencing and comparison of five Tilletia species to identify candidate genes for the detection of regulated species infecting wheat.</title>
        <authorList>
            <person name="Nguyen H.D.T."/>
            <person name="Sultana T."/>
            <person name="Kesanakurti P."/>
            <person name="Hambleton S."/>
        </authorList>
    </citation>
    <scope>NUCLEOTIDE SEQUENCE</scope>
    <source>
        <strain evidence="2">DAOMC 236426</strain>
    </source>
</reference>
<sequence length="2179" mass="231534">MHSVYLNALCQHVSGFGFLEGRMSDSRIRAFGRVYHLHRLFLVQASFFNGLFCAGFAEGLDGIGSLNKNFHGRADDGDEEDDDGSIDLPFEDPNITRPAFEYCIAHLYGAAPELVLPEWASPQPTQPLSSAFVVPAVVGPPGSLSMCLPGSQSAPSVANADGSSSSAHPATPRFLLSLLATSIYLGIPSVTTHVITLILYSITPFTIMHYLRFATGQTILGASEAMQRSLMHEIALSAPIGSDDSLTHARPDVWDWELEGPVSGLEHLGKIQRRAAKHAQPSASAQNRTNSKAARSTHTADSILQQTKNLSLNDDGTSTGPNSVDGHQTTAPASPQPQFASGRSPIKQEDRSAHTLSGGSPTSVVSAPGSDSTQTDKKSDSSKHGMDGKRAGDLNEVPVSEGGTCRGDASKVEGASGGRTSRTSKSSEGSTIGTDYLTDEAEMGAQAPFRSYPVRPPLMGEAGPEMGQLFRQPFQRQAQSGAHSKGNAQSAGKPNMSRTGHLPGPRVGTNKRSHFFYGDWGEKMGEACACWLIRFGADILEEEIAAEKNRAVETEAWMVSQAQTRSKRFMRTNLEGDGELAPWQLALQIPSGEGSNSIYGSAGFPASPSPFGKKSAHAYQSTPRGASRAEHEWRTTGDGYDSDENQGVEQTPAGPDAHFDAPDEDRFIQTYMLPYGQLPEKEQLARPPPLLVWSLGHMSADWVREIISSDSFFVWSEWDRFIFATRVVELRRRQKLRRLAVLKLCGDVEDDGDETESTDDDRDPRADNAQPSDASTSEASLGEQWRRLTGEKSSQHGGDGDDDGDDGDDDDDDDDMLLYGQSHHGRSARRSSGTRALSGKGKSAPHRRDRSPASRRTSFASNANVTGEFQRPSKGTPGTPGSKRSSGRALPHAFSKGDKSRAWSQRNSTVSGPGLPRDADEHEHEELFKKGVYYTHMSFDELNRISSKVSPTTGTTFVPLAVLQSALWAGSELKNHILASRTPWSGSRWSGSDPQSSSSADPPPQLPNINMWPENGDDDNHVGGPVGAEQGQGPNGGGTSGQGMSNSAVLPPVKDLNISSTLSEFRLAADAMLKGNSSLHGHGNLFDPNLSYLMGGQDQTRPPITLGGHMASPLMLGAASKPGALLSKRYFPVLTDSTVRLGGSTTPIFGSGGASTQAAVAADKSGVLDGSQAPPSPATTASGAMGVAAAKDPLAFTVSSSLHGTTQSSSSVPGTLVADVAATLEGGQHSSTFRSRAAKYFGISNCVRTGRELAADATVLEEAQARVANELSEESSFSSDSEMGDVTDEKGQDGDPNAPAKNSYHTSGKYVKSELIRNELENSRWTGYEPMRIGAEFHGVDTLADKQRLYSPTFFYAGSLWNLYVQTTKKSKGLQLGVYLHRQAPHDPIPMATLPPNIVPRLIRRADEIPIERSTTPRHAPRDNVRGSQQRGGVPSALRQNQGSGGGNVPSLYLNIPTTPGLPNNNATAGPSNAGGSHQSSIVIASASAGTSPGTMSLPGANSSSLGSGPSLSSSPGRSITGPFMNGTGSSIVANTQAPIGGSALGAGGTGGSLFQAVNARYQEVAAADNAANTGDAQAAHGHGGTGADATAQGTSFGSVPRESATQNMMAPAASGPPSATTYAMAPLVPYSDPRRELRACFSIHCPSPLGSSLTRFSSGPDRFALTQSWGWKSSSLLMTMYLPERKLTEAKTEAHRSFRSMPRYSLTVFGATGFTAKLFSELLGAELAKGEEASTYEIGRDANFTWALAGRSAKALEAVADSLDLPPAKQPGIIVADVMDQDSLVSMCKQSVLVLNCVGPYAFFGHQVVRAVLQANEEIKLADPGATGISYLDITGEPNFIEKSCLENHRKAQELGITILHSAGFDSVPADLGVLFTKQKLLERSVQPTSIEMFFQLNSGKQGFGIHFATYASAVNGFSTRHILAKTRKALGSLLPRPPKPAALAVGLSDGLPRRQTRVPGVLYAPEYQDATGSGQTRGTYLLPFFFADPAVVRLSHALDVDLKTKVPPIKLVAWINIPKLRALLLVITSLSFFGIMAGFKWGRSSLLRFPKLFSSGMVSHEGPTRQQIQSTSFLTTLVARGHSSAAIANASNNSDSKSARQPDHKINVLVSGPEPGYDATPLCMLACVEVMLSPSQRDLVRRGVLTPSVALGGTRIIDVLQSQPGGVRFKVVDPPQI</sequence>
<feature type="compositionally biased region" description="Polar residues" evidence="1">
    <location>
        <begin position="1456"/>
        <end position="1479"/>
    </location>
</feature>
<organism evidence="2 3">
    <name type="scientific">Tilletia controversa</name>
    <name type="common">dwarf bunt fungus</name>
    <dbReference type="NCBI Taxonomy" id="13291"/>
    <lineage>
        <taxon>Eukaryota</taxon>
        <taxon>Fungi</taxon>
        <taxon>Dikarya</taxon>
        <taxon>Basidiomycota</taxon>
        <taxon>Ustilaginomycotina</taxon>
        <taxon>Exobasidiomycetes</taxon>
        <taxon>Tilletiales</taxon>
        <taxon>Tilletiaceae</taxon>
        <taxon>Tilletia</taxon>
    </lineage>
</organism>
<feature type="compositionally biased region" description="Acidic residues" evidence="1">
    <location>
        <begin position="800"/>
        <end position="816"/>
    </location>
</feature>